<dbReference type="NCBIfam" id="TIGR00670">
    <property type="entry name" value="asp_carb_tr"/>
    <property type="match status" value="1"/>
</dbReference>
<dbReference type="Pfam" id="PF02729">
    <property type="entry name" value="OTCace_N"/>
    <property type="match status" value="1"/>
</dbReference>
<dbReference type="PANTHER" id="PTHR45753">
    <property type="entry name" value="ORNITHINE CARBAMOYLTRANSFERASE, MITOCHONDRIAL"/>
    <property type="match status" value="1"/>
</dbReference>
<evidence type="ECO:0000256" key="4">
    <source>
        <dbReference type="ARBA" id="ARBA00022975"/>
    </source>
</evidence>
<keyword evidence="4 7" id="KW-0665">Pyrimidine biosynthesis</keyword>
<comment type="catalytic activity">
    <reaction evidence="6 7">
        <text>carbamoyl phosphate + L-aspartate = N-carbamoyl-L-aspartate + phosphate + H(+)</text>
        <dbReference type="Rhea" id="RHEA:20013"/>
        <dbReference type="ChEBI" id="CHEBI:15378"/>
        <dbReference type="ChEBI" id="CHEBI:29991"/>
        <dbReference type="ChEBI" id="CHEBI:32814"/>
        <dbReference type="ChEBI" id="CHEBI:43474"/>
        <dbReference type="ChEBI" id="CHEBI:58228"/>
        <dbReference type="EC" id="2.1.3.2"/>
    </reaction>
</comment>
<feature type="binding site" evidence="7">
    <location>
        <position position="129"/>
    </location>
    <ligand>
        <name>carbamoyl phosphate</name>
        <dbReference type="ChEBI" id="CHEBI:58228"/>
    </ligand>
</feature>
<dbReference type="NCBIfam" id="NF002032">
    <property type="entry name" value="PRK00856.1"/>
    <property type="match status" value="1"/>
</dbReference>
<evidence type="ECO:0000256" key="1">
    <source>
        <dbReference type="ARBA" id="ARBA00004852"/>
    </source>
</evidence>
<keyword evidence="11" id="KW-1185">Reference proteome</keyword>
<dbReference type="InterPro" id="IPR006130">
    <property type="entry name" value="Asp/Orn_carbamoylTrfase"/>
</dbReference>
<dbReference type="PRINTS" id="PR00101">
    <property type="entry name" value="ATCASE"/>
</dbReference>
<comment type="subunit">
    <text evidence="7">Heterododecamer (2C3:3R2) of six catalytic PyrB chains organized as two trimers (C3), and six regulatory PyrI chains organized as three dimers (R2).</text>
</comment>
<evidence type="ECO:0000313" key="11">
    <source>
        <dbReference type="Proteomes" id="UP000641741"/>
    </source>
</evidence>
<gene>
    <name evidence="7 10" type="primary">pyrB</name>
    <name evidence="10" type="ORF">H8S02_10175</name>
</gene>
<sequence length="354" mass="40066">MRHIIDLSDLTDKEFNDLYKLTTNIIDRPEGYVDACRGKVLGSLFYEPSTRTNLSFSTAMMRLGGSVVGFSDPRSSSTTKGETLKDTINMVSCYADMIVMRNPREGAAKAASLYSSVPVINAGDGGHLHPTQTLADMVTILRMRGSADDMKIGLCGDLKYGRTVHSLLHFLERFHNVQVYLIAPDALKLPDYMISFLKEHNMPYCEVNSIDEVLPELDVLYMTRIQRERFTSAQEYENLEGSYQLTAEKMKRAKKDMLVLHPLPRVDEIAQDVDDDPRAVYFRQARFGMFGRMALLLTLSKLPFERAGHQDIGHEPGVRCSNHKCITRTELYVPLHGKIGDRCPYCDKLLELDI</sequence>
<dbReference type="Gene3D" id="3.40.50.1370">
    <property type="entry name" value="Aspartate/ornithine carbamoyltransferase"/>
    <property type="match status" value="2"/>
</dbReference>
<dbReference type="SUPFAM" id="SSF57825">
    <property type="entry name" value="Aspartate carbamoyltransferase, Regulatory-chain, C-terminal domain"/>
    <property type="match status" value="1"/>
</dbReference>
<dbReference type="PRINTS" id="PR00100">
    <property type="entry name" value="AOTCASE"/>
</dbReference>
<feature type="binding site" evidence="7">
    <location>
        <position position="162"/>
    </location>
    <ligand>
        <name>L-aspartate</name>
        <dbReference type="ChEBI" id="CHEBI:29991"/>
    </ligand>
</feature>
<comment type="similarity">
    <text evidence="2 7">Belongs to the aspartate/ornithine carbamoyltransferase superfamily. ATCase family.</text>
</comment>
<dbReference type="EMBL" id="JACOPK010000009">
    <property type="protein sequence ID" value="MBC5696306.1"/>
    <property type="molecule type" value="Genomic_DNA"/>
</dbReference>
<dbReference type="PROSITE" id="PS00097">
    <property type="entry name" value="CARBAMOYLTRANSFERASE"/>
    <property type="match status" value="1"/>
</dbReference>
<evidence type="ECO:0000259" key="8">
    <source>
        <dbReference type="Pfam" id="PF00185"/>
    </source>
</evidence>
<name>A0ABR7GPR2_9FIRM</name>
<protein>
    <recommendedName>
        <fullName evidence="7">Aspartate carbamoyltransferase</fullName>
        <ecNumber evidence="7">2.1.3.2</ecNumber>
    </recommendedName>
    <alternativeName>
        <fullName evidence="7">Aspartate transcarbamylase</fullName>
        <shortName evidence="7">ATCase</shortName>
    </alternativeName>
</protein>
<dbReference type="InterPro" id="IPR006132">
    <property type="entry name" value="Asp/Orn_carbamoyltranf_P-bd"/>
</dbReference>
<dbReference type="Proteomes" id="UP000641741">
    <property type="component" value="Unassembled WGS sequence"/>
</dbReference>
<dbReference type="HAMAP" id="MF_00001">
    <property type="entry name" value="Asp_carb_tr"/>
    <property type="match status" value="1"/>
</dbReference>
<feature type="domain" description="Aspartate/ornithine carbamoyltransferase Asp/Orn-binding" evidence="8">
    <location>
        <begin position="149"/>
        <end position="298"/>
    </location>
</feature>
<dbReference type="RefSeq" id="WP_186970462.1">
    <property type="nucleotide sequence ID" value="NZ_JACOPK010000009.1"/>
</dbReference>
<evidence type="ECO:0000313" key="10">
    <source>
        <dbReference type="EMBL" id="MBC5696306.1"/>
    </source>
</evidence>
<feature type="binding site" evidence="7">
    <location>
        <position position="132"/>
    </location>
    <ligand>
        <name>carbamoyl phosphate</name>
        <dbReference type="ChEBI" id="CHEBI:58228"/>
    </ligand>
</feature>
<feature type="binding site" evidence="7">
    <location>
        <position position="52"/>
    </location>
    <ligand>
        <name>carbamoyl phosphate</name>
        <dbReference type="ChEBI" id="CHEBI:58228"/>
    </ligand>
</feature>
<feature type="binding site" evidence="7">
    <location>
        <position position="101"/>
    </location>
    <ligand>
        <name>carbamoyl phosphate</name>
        <dbReference type="ChEBI" id="CHEBI:58228"/>
    </ligand>
</feature>
<evidence type="ECO:0000256" key="6">
    <source>
        <dbReference type="ARBA" id="ARBA00048859"/>
    </source>
</evidence>
<dbReference type="InterPro" id="IPR036901">
    <property type="entry name" value="Asp/Orn_carbamoylTrfase_sf"/>
</dbReference>
<organism evidence="10 11">
    <name type="scientific">Agathobaculum hominis</name>
    <dbReference type="NCBI Taxonomy" id="2763014"/>
    <lineage>
        <taxon>Bacteria</taxon>
        <taxon>Bacillati</taxon>
        <taxon>Bacillota</taxon>
        <taxon>Clostridia</taxon>
        <taxon>Eubacteriales</taxon>
        <taxon>Butyricicoccaceae</taxon>
        <taxon>Agathobaculum</taxon>
    </lineage>
</organism>
<dbReference type="InterPro" id="IPR006131">
    <property type="entry name" value="Asp_carbamoyltransf_Asp/Orn-bd"/>
</dbReference>
<evidence type="ECO:0000256" key="5">
    <source>
        <dbReference type="ARBA" id="ARBA00043884"/>
    </source>
</evidence>
<reference evidence="10 11" key="1">
    <citation type="submission" date="2020-08" db="EMBL/GenBank/DDBJ databases">
        <title>Genome public.</title>
        <authorList>
            <person name="Liu C."/>
            <person name="Sun Q."/>
        </authorList>
    </citation>
    <scope>NUCLEOTIDE SEQUENCE [LARGE SCALE GENOMIC DNA]</scope>
    <source>
        <strain evidence="10 11">M2</strain>
    </source>
</reference>
<evidence type="ECO:0000256" key="2">
    <source>
        <dbReference type="ARBA" id="ARBA00008896"/>
    </source>
</evidence>
<comment type="function">
    <text evidence="5 7">Catalyzes the condensation of carbamoyl phosphate and aspartate to form carbamoyl aspartate and inorganic phosphate, the committed step in the de novo pyrimidine nucleotide biosynthesis pathway.</text>
</comment>
<feature type="binding site" evidence="7">
    <location>
        <position position="224"/>
    </location>
    <ligand>
        <name>L-aspartate</name>
        <dbReference type="ChEBI" id="CHEBI:29991"/>
    </ligand>
</feature>
<dbReference type="PANTHER" id="PTHR45753:SF6">
    <property type="entry name" value="ASPARTATE CARBAMOYLTRANSFERASE"/>
    <property type="match status" value="1"/>
</dbReference>
<dbReference type="GO" id="GO:0004070">
    <property type="term" value="F:aspartate carbamoyltransferase activity"/>
    <property type="evidence" value="ECO:0007669"/>
    <property type="project" value="UniProtKB-EC"/>
</dbReference>
<keyword evidence="3 7" id="KW-0808">Transferase</keyword>
<feature type="binding site" evidence="7">
    <location>
        <position position="80"/>
    </location>
    <ligand>
        <name>L-aspartate</name>
        <dbReference type="ChEBI" id="CHEBI:29991"/>
    </ligand>
</feature>
<proteinExistence type="inferred from homology"/>
<dbReference type="InterPro" id="IPR036792">
    <property type="entry name" value="Asp_carbatrfase_reg_C_sf"/>
</dbReference>
<evidence type="ECO:0000256" key="3">
    <source>
        <dbReference type="ARBA" id="ARBA00022679"/>
    </source>
</evidence>
<dbReference type="SUPFAM" id="SSF53671">
    <property type="entry name" value="Aspartate/ornithine carbamoyltransferase"/>
    <property type="match status" value="1"/>
</dbReference>
<comment type="pathway">
    <text evidence="1 7">Pyrimidine metabolism; UMP biosynthesis via de novo pathway; (S)-dihydroorotate from bicarbonate: step 2/3.</text>
</comment>
<feature type="binding site" evidence="7">
    <location>
        <position position="264"/>
    </location>
    <ligand>
        <name>carbamoyl phosphate</name>
        <dbReference type="ChEBI" id="CHEBI:58228"/>
    </ligand>
</feature>
<feature type="binding site" evidence="7">
    <location>
        <position position="51"/>
    </location>
    <ligand>
        <name>carbamoyl phosphate</name>
        <dbReference type="ChEBI" id="CHEBI:58228"/>
    </ligand>
</feature>
<evidence type="ECO:0000256" key="7">
    <source>
        <dbReference type="HAMAP-Rule" id="MF_00001"/>
    </source>
</evidence>
<accession>A0ABR7GPR2</accession>
<feature type="binding site" evidence="7">
    <location>
        <position position="263"/>
    </location>
    <ligand>
        <name>carbamoyl phosphate</name>
        <dbReference type="ChEBI" id="CHEBI:58228"/>
    </ligand>
</feature>
<dbReference type="Pfam" id="PF00185">
    <property type="entry name" value="OTCace"/>
    <property type="match status" value="1"/>
</dbReference>
<evidence type="ECO:0000259" key="9">
    <source>
        <dbReference type="Pfam" id="PF02729"/>
    </source>
</evidence>
<feature type="domain" description="Aspartate/ornithine carbamoyltransferase carbamoyl-P binding" evidence="9">
    <location>
        <begin position="2"/>
        <end position="141"/>
    </location>
</feature>
<dbReference type="EC" id="2.1.3.2" evidence="7"/>
<comment type="caution">
    <text evidence="10">The sequence shown here is derived from an EMBL/GenBank/DDBJ whole genome shotgun (WGS) entry which is preliminary data.</text>
</comment>
<dbReference type="InterPro" id="IPR002082">
    <property type="entry name" value="Asp_carbamoyltransf"/>
</dbReference>